<dbReference type="InterPro" id="IPR031347">
    <property type="entry name" value="AmpE"/>
</dbReference>
<feature type="transmembrane region" description="Helical" evidence="1">
    <location>
        <begin position="44"/>
        <end position="64"/>
    </location>
</feature>
<gene>
    <name evidence="2" type="ORF">LX59_02558</name>
</gene>
<dbReference type="RefSeq" id="WP_144572377.1">
    <property type="nucleotide sequence ID" value="NZ_VLKG01000010.1"/>
</dbReference>
<evidence type="ECO:0000313" key="2">
    <source>
        <dbReference type="EMBL" id="TWH64355.1"/>
    </source>
</evidence>
<name>A0A562I116_9GAMM</name>
<feature type="transmembrane region" description="Helical" evidence="1">
    <location>
        <begin position="255"/>
        <end position="276"/>
    </location>
</feature>
<reference evidence="2 3" key="1">
    <citation type="submission" date="2019-07" db="EMBL/GenBank/DDBJ databases">
        <title>Genomic Encyclopedia of Type Strains, Phase I: the one thousand microbial genomes (KMG-I) project.</title>
        <authorList>
            <person name="Kyrpides N."/>
        </authorList>
    </citation>
    <scope>NUCLEOTIDE SEQUENCE [LARGE SCALE GENOMIC DNA]</scope>
    <source>
        <strain evidence="2 3">DSM 375</strain>
    </source>
</reference>
<keyword evidence="1" id="KW-0472">Membrane</keyword>
<keyword evidence="1" id="KW-1133">Transmembrane helix</keyword>
<dbReference type="AlphaFoldDB" id="A0A562I116"/>
<keyword evidence="1" id="KW-0812">Transmembrane</keyword>
<protein>
    <submittedName>
        <fullName evidence="2">AmpE protein</fullName>
    </submittedName>
</protein>
<dbReference type="GO" id="GO:0005886">
    <property type="term" value="C:plasma membrane"/>
    <property type="evidence" value="ECO:0007669"/>
    <property type="project" value="TreeGrafter"/>
</dbReference>
<dbReference type="Pfam" id="PF17113">
    <property type="entry name" value="AmpE"/>
    <property type="match status" value="1"/>
</dbReference>
<dbReference type="OrthoDB" id="9811967at2"/>
<dbReference type="InterPro" id="IPR052966">
    <property type="entry name" value="Beta-lactamase_Reg"/>
</dbReference>
<keyword evidence="3" id="KW-1185">Reference proteome</keyword>
<evidence type="ECO:0000256" key="1">
    <source>
        <dbReference type="SAM" id="Phobius"/>
    </source>
</evidence>
<sequence>MSFLVLLLVVALLLVEKIFDVLHWVQRDDWWLNLQQRVEYRNGVWGSLLWLVGLPLLVVGLLLWQLEIVAYGWLLVPVHLVILLYSLGRNDVGARLGAFCEAWNRGDEEAAYLAARRDLNLEGGNERQLFERVQTYLLWQSYQSFFAVVFWYVLLGPLAALAYRLLDFIEQQGRSAALREQAAQLRHAFDWLSARVLALTFAIVGNLATFKRVLAPRLLDWEVPADRLLLRVGLFSVAPVDTVQGEQGTDRLDDLWALLVRSGLFWYACLGLWAILGF</sequence>
<evidence type="ECO:0000313" key="3">
    <source>
        <dbReference type="Proteomes" id="UP000319627"/>
    </source>
</evidence>
<dbReference type="Proteomes" id="UP000319627">
    <property type="component" value="Unassembled WGS sequence"/>
</dbReference>
<dbReference type="GO" id="GO:0046677">
    <property type="term" value="P:response to antibiotic"/>
    <property type="evidence" value="ECO:0007669"/>
    <property type="project" value="TreeGrafter"/>
</dbReference>
<feature type="transmembrane region" description="Helical" evidence="1">
    <location>
        <begin position="145"/>
        <end position="166"/>
    </location>
</feature>
<dbReference type="PANTHER" id="PTHR38684">
    <property type="entry name" value="PROTEIN AMPE"/>
    <property type="match status" value="1"/>
</dbReference>
<accession>A0A562I116</accession>
<feature type="transmembrane region" description="Helical" evidence="1">
    <location>
        <begin position="187"/>
        <end position="208"/>
    </location>
</feature>
<dbReference type="PANTHER" id="PTHR38684:SF1">
    <property type="entry name" value="PROTEIN AMPE"/>
    <property type="match status" value="1"/>
</dbReference>
<feature type="transmembrane region" description="Helical" evidence="1">
    <location>
        <begin position="71"/>
        <end position="88"/>
    </location>
</feature>
<dbReference type="EMBL" id="VLKG01000010">
    <property type="protein sequence ID" value="TWH64355.1"/>
    <property type="molecule type" value="Genomic_DNA"/>
</dbReference>
<proteinExistence type="predicted"/>
<comment type="caution">
    <text evidence="2">The sequence shown here is derived from an EMBL/GenBank/DDBJ whole genome shotgun (WGS) entry which is preliminary data.</text>
</comment>
<organism evidence="2 3">
    <name type="scientific">Azomonas agilis</name>
    <dbReference type="NCBI Taxonomy" id="116849"/>
    <lineage>
        <taxon>Bacteria</taxon>
        <taxon>Pseudomonadati</taxon>
        <taxon>Pseudomonadota</taxon>
        <taxon>Gammaproteobacteria</taxon>
        <taxon>Pseudomonadales</taxon>
        <taxon>Pseudomonadaceae</taxon>
        <taxon>Azomonas</taxon>
    </lineage>
</organism>